<dbReference type="HOGENOM" id="CLU_2210966_0_0_1"/>
<keyword evidence="2" id="KW-1185">Reference proteome</keyword>
<sequence length="107" mass="11877">MDLKHSPTVDLVRNVDAEDGASSGMKLLCINCFANHVRSLFDDLYRFHPFVAPFWEDLDGPYACPKALVYHKSSHTCAGVVGTRQYGGTDNTLGPRDEIQTIMFGVQ</sequence>
<evidence type="ECO:0000313" key="1">
    <source>
        <dbReference type="EMBL" id="KIM80773.1"/>
    </source>
</evidence>
<organism evidence="1 2">
    <name type="scientific">Piloderma croceum (strain F 1598)</name>
    <dbReference type="NCBI Taxonomy" id="765440"/>
    <lineage>
        <taxon>Eukaryota</taxon>
        <taxon>Fungi</taxon>
        <taxon>Dikarya</taxon>
        <taxon>Basidiomycota</taxon>
        <taxon>Agaricomycotina</taxon>
        <taxon>Agaricomycetes</taxon>
        <taxon>Agaricomycetidae</taxon>
        <taxon>Atheliales</taxon>
        <taxon>Atheliaceae</taxon>
        <taxon>Piloderma</taxon>
    </lineage>
</organism>
<evidence type="ECO:0000313" key="2">
    <source>
        <dbReference type="Proteomes" id="UP000054166"/>
    </source>
</evidence>
<reference evidence="2" key="2">
    <citation type="submission" date="2015-01" db="EMBL/GenBank/DDBJ databases">
        <title>Evolutionary Origins and Diversification of the Mycorrhizal Mutualists.</title>
        <authorList>
            <consortium name="DOE Joint Genome Institute"/>
            <consortium name="Mycorrhizal Genomics Consortium"/>
            <person name="Kohler A."/>
            <person name="Kuo A."/>
            <person name="Nagy L.G."/>
            <person name="Floudas D."/>
            <person name="Copeland A."/>
            <person name="Barry K.W."/>
            <person name="Cichocki N."/>
            <person name="Veneault-Fourrey C."/>
            <person name="LaButti K."/>
            <person name="Lindquist E.A."/>
            <person name="Lipzen A."/>
            <person name="Lundell T."/>
            <person name="Morin E."/>
            <person name="Murat C."/>
            <person name="Riley R."/>
            <person name="Ohm R."/>
            <person name="Sun H."/>
            <person name="Tunlid A."/>
            <person name="Henrissat B."/>
            <person name="Grigoriev I.V."/>
            <person name="Hibbett D.S."/>
            <person name="Martin F."/>
        </authorList>
    </citation>
    <scope>NUCLEOTIDE SEQUENCE [LARGE SCALE GENOMIC DNA]</scope>
    <source>
        <strain evidence="2">F 1598</strain>
    </source>
</reference>
<dbReference type="Proteomes" id="UP000054166">
    <property type="component" value="Unassembled WGS sequence"/>
</dbReference>
<name>A0A0C3B3K8_PILCF</name>
<protein>
    <submittedName>
        <fullName evidence="1">Uncharacterized protein</fullName>
    </submittedName>
</protein>
<dbReference type="EMBL" id="KN833002">
    <property type="protein sequence ID" value="KIM80773.1"/>
    <property type="molecule type" value="Genomic_DNA"/>
</dbReference>
<dbReference type="InParanoid" id="A0A0C3B3K8"/>
<gene>
    <name evidence="1" type="ORF">PILCRDRAFT_822043</name>
</gene>
<proteinExistence type="predicted"/>
<accession>A0A0C3B3K8</accession>
<dbReference type="AlphaFoldDB" id="A0A0C3B3K8"/>
<reference evidence="1 2" key="1">
    <citation type="submission" date="2014-04" db="EMBL/GenBank/DDBJ databases">
        <authorList>
            <consortium name="DOE Joint Genome Institute"/>
            <person name="Kuo A."/>
            <person name="Tarkka M."/>
            <person name="Buscot F."/>
            <person name="Kohler A."/>
            <person name="Nagy L.G."/>
            <person name="Floudas D."/>
            <person name="Copeland A."/>
            <person name="Barry K.W."/>
            <person name="Cichocki N."/>
            <person name="Veneault-Fourrey C."/>
            <person name="LaButti K."/>
            <person name="Lindquist E.A."/>
            <person name="Lipzen A."/>
            <person name="Lundell T."/>
            <person name="Morin E."/>
            <person name="Murat C."/>
            <person name="Sun H."/>
            <person name="Tunlid A."/>
            <person name="Henrissat B."/>
            <person name="Grigoriev I.V."/>
            <person name="Hibbett D.S."/>
            <person name="Martin F."/>
            <person name="Nordberg H.P."/>
            <person name="Cantor M.N."/>
            <person name="Hua S.X."/>
        </authorList>
    </citation>
    <scope>NUCLEOTIDE SEQUENCE [LARGE SCALE GENOMIC DNA]</scope>
    <source>
        <strain evidence="1 2">F 1598</strain>
    </source>
</reference>